<keyword evidence="15" id="KW-1185">Reference proteome</keyword>
<dbReference type="Proteomes" id="UP000266895">
    <property type="component" value="Chromosome"/>
</dbReference>
<dbReference type="Pfam" id="PF00156">
    <property type="entry name" value="Pribosyltran"/>
    <property type="match status" value="1"/>
</dbReference>
<dbReference type="GO" id="GO:0044209">
    <property type="term" value="P:AMP salvage"/>
    <property type="evidence" value="ECO:0007669"/>
    <property type="project" value="UniProtKB-UniRule"/>
</dbReference>
<dbReference type="InterPro" id="IPR005764">
    <property type="entry name" value="Ade_phspho_trans"/>
</dbReference>
<comment type="subcellular location">
    <subcellularLocation>
        <location evidence="3 11">Cytoplasm</location>
    </subcellularLocation>
</comment>
<evidence type="ECO:0000313" key="15">
    <source>
        <dbReference type="Proteomes" id="UP000266895"/>
    </source>
</evidence>
<dbReference type="InterPro" id="IPR029057">
    <property type="entry name" value="PRTase-like"/>
</dbReference>
<keyword evidence="8 11" id="KW-0328">Glycosyltransferase</keyword>
<dbReference type="NCBIfam" id="NF002634">
    <property type="entry name" value="PRK02304.1-3"/>
    <property type="match status" value="1"/>
</dbReference>
<dbReference type="InterPro" id="IPR050054">
    <property type="entry name" value="UPRTase/APRTase"/>
</dbReference>
<feature type="compositionally biased region" description="Low complexity" evidence="12">
    <location>
        <begin position="11"/>
        <end position="24"/>
    </location>
</feature>
<evidence type="ECO:0000256" key="5">
    <source>
        <dbReference type="ARBA" id="ARBA00008391"/>
    </source>
</evidence>
<dbReference type="Gene3D" id="3.40.50.2020">
    <property type="match status" value="1"/>
</dbReference>
<keyword evidence="10 11" id="KW-0660">Purine salvage</keyword>
<dbReference type="InterPro" id="IPR000836">
    <property type="entry name" value="PRTase_dom"/>
</dbReference>
<dbReference type="EMBL" id="LR134350">
    <property type="protein sequence ID" value="VEG25965.1"/>
    <property type="molecule type" value="Genomic_DNA"/>
</dbReference>
<dbReference type="SUPFAM" id="SSF53271">
    <property type="entry name" value="PRTase-like"/>
    <property type="match status" value="1"/>
</dbReference>
<dbReference type="NCBIfam" id="TIGR01090">
    <property type="entry name" value="apt"/>
    <property type="match status" value="1"/>
</dbReference>
<dbReference type="GO" id="GO:0005737">
    <property type="term" value="C:cytoplasm"/>
    <property type="evidence" value="ECO:0007669"/>
    <property type="project" value="UniProtKB-SubCell"/>
</dbReference>
<dbReference type="PANTHER" id="PTHR32315">
    <property type="entry name" value="ADENINE PHOSPHORIBOSYLTRANSFERASE"/>
    <property type="match status" value="1"/>
</dbReference>
<dbReference type="KEGG" id="ahw:NCTC11636_00279"/>
<evidence type="ECO:0000256" key="4">
    <source>
        <dbReference type="ARBA" id="ARBA00004659"/>
    </source>
</evidence>
<evidence type="ECO:0000256" key="6">
    <source>
        <dbReference type="ARBA" id="ARBA00011893"/>
    </source>
</evidence>
<dbReference type="GO" id="GO:0016208">
    <property type="term" value="F:AMP binding"/>
    <property type="evidence" value="ECO:0007669"/>
    <property type="project" value="TreeGrafter"/>
</dbReference>
<dbReference type="PANTHER" id="PTHR32315:SF3">
    <property type="entry name" value="ADENINE PHOSPHORIBOSYLTRANSFERASE"/>
    <property type="match status" value="1"/>
</dbReference>
<evidence type="ECO:0000256" key="2">
    <source>
        <dbReference type="ARBA" id="ARBA00003968"/>
    </source>
</evidence>
<evidence type="ECO:0000256" key="11">
    <source>
        <dbReference type="HAMAP-Rule" id="MF_00004"/>
    </source>
</evidence>
<dbReference type="UniPathway" id="UPA00588">
    <property type="reaction ID" value="UER00646"/>
</dbReference>
<reference evidence="14 15" key="1">
    <citation type="submission" date="2018-12" db="EMBL/GenBank/DDBJ databases">
        <authorList>
            <consortium name="Pathogen Informatics"/>
        </authorList>
    </citation>
    <scope>NUCLEOTIDE SEQUENCE [LARGE SCALE GENOMIC DNA]</scope>
    <source>
        <strain evidence="14 15">NCTC11636</strain>
    </source>
</reference>
<keyword evidence="9 11" id="KW-0808">Transferase</keyword>
<dbReference type="RefSeq" id="WP_126381396.1">
    <property type="nucleotide sequence ID" value="NZ_LR134350.1"/>
</dbReference>
<dbReference type="GO" id="GO:0006168">
    <property type="term" value="P:adenine salvage"/>
    <property type="evidence" value="ECO:0007669"/>
    <property type="project" value="InterPro"/>
</dbReference>
<comment type="function">
    <text evidence="2 11">Catalyzes a salvage reaction resulting in the formation of AMP, that is energically less costly than de novo synthesis.</text>
</comment>
<protein>
    <recommendedName>
        <fullName evidence="6 11">Adenine phosphoribosyltransferase</fullName>
        <shortName evidence="11">APRT</shortName>
        <ecNumber evidence="6 11">2.4.2.7</ecNumber>
    </recommendedName>
</protein>
<evidence type="ECO:0000256" key="3">
    <source>
        <dbReference type="ARBA" id="ARBA00004496"/>
    </source>
</evidence>
<gene>
    <name evidence="11 14" type="primary">apt</name>
    <name evidence="14" type="ORF">NCTC11636_00279</name>
</gene>
<comment type="subunit">
    <text evidence="11">Homodimer.</text>
</comment>
<dbReference type="FunFam" id="3.40.50.2020:FF:000021">
    <property type="entry name" value="Adenine phosphoribosyltransferase"/>
    <property type="match status" value="1"/>
</dbReference>
<dbReference type="GO" id="GO:0006166">
    <property type="term" value="P:purine ribonucleoside salvage"/>
    <property type="evidence" value="ECO:0007669"/>
    <property type="project" value="UniProtKB-UniRule"/>
</dbReference>
<sequence>MTASSPLPGAPSVSSNTPVPSPGSQSRPVRAWDGPLDEAPELSGVLTELVVDNLREIPDFPEPGVLFRDITPLLANGKAFANLIDGLAAHYRGHIDAVAGLESRGFVLAAPLAVHLGLGMITVRKGGKLPGPVLGEDYSLEYGTARMEIRPDTVVAGQRVLVIDDVLATGGTAAASISLLERAGAQVVAVCMLLELAGLGGRERLPGRRIDSVVTFPAS</sequence>
<dbReference type="OrthoDB" id="9803963at2"/>
<evidence type="ECO:0000256" key="1">
    <source>
        <dbReference type="ARBA" id="ARBA00000868"/>
    </source>
</evidence>
<name>A0A3S4QZA8_9ACTO</name>
<dbReference type="HAMAP" id="MF_00004">
    <property type="entry name" value="Aden_phosphoribosyltr"/>
    <property type="match status" value="1"/>
</dbReference>
<evidence type="ECO:0000256" key="9">
    <source>
        <dbReference type="ARBA" id="ARBA00022679"/>
    </source>
</evidence>
<evidence type="ECO:0000256" key="7">
    <source>
        <dbReference type="ARBA" id="ARBA00022490"/>
    </source>
</evidence>
<evidence type="ECO:0000256" key="10">
    <source>
        <dbReference type="ARBA" id="ARBA00022726"/>
    </source>
</evidence>
<dbReference type="GO" id="GO:0003999">
    <property type="term" value="F:adenine phosphoribosyltransferase activity"/>
    <property type="evidence" value="ECO:0007669"/>
    <property type="project" value="UniProtKB-UniRule"/>
</dbReference>
<organism evidence="14 15">
    <name type="scientific">Actinomyces howellii</name>
    <dbReference type="NCBI Taxonomy" id="52771"/>
    <lineage>
        <taxon>Bacteria</taxon>
        <taxon>Bacillati</taxon>
        <taxon>Actinomycetota</taxon>
        <taxon>Actinomycetes</taxon>
        <taxon>Actinomycetales</taxon>
        <taxon>Actinomycetaceae</taxon>
        <taxon>Actinomyces</taxon>
    </lineage>
</organism>
<comment type="catalytic activity">
    <reaction evidence="1 11">
        <text>AMP + diphosphate = 5-phospho-alpha-D-ribose 1-diphosphate + adenine</text>
        <dbReference type="Rhea" id="RHEA:16609"/>
        <dbReference type="ChEBI" id="CHEBI:16708"/>
        <dbReference type="ChEBI" id="CHEBI:33019"/>
        <dbReference type="ChEBI" id="CHEBI:58017"/>
        <dbReference type="ChEBI" id="CHEBI:456215"/>
        <dbReference type="EC" id="2.4.2.7"/>
    </reaction>
</comment>
<dbReference type="CDD" id="cd06223">
    <property type="entry name" value="PRTases_typeI"/>
    <property type="match status" value="1"/>
</dbReference>
<comment type="similarity">
    <text evidence="5 11">Belongs to the purine/pyrimidine phosphoribosyltransferase family.</text>
</comment>
<dbReference type="GO" id="GO:0002055">
    <property type="term" value="F:adenine binding"/>
    <property type="evidence" value="ECO:0007669"/>
    <property type="project" value="TreeGrafter"/>
</dbReference>
<dbReference type="AlphaFoldDB" id="A0A3S4QZA8"/>
<dbReference type="EC" id="2.4.2.7" evidence="6 11"/>
<accession>A0A3S4QZA8</accession>
<evidence type="ECO:0000256" key="12">
    <source>
        <dbReference type="SAM" id="MobiDB-lite"/>
    </source>
</evidence>
<feature type="domain" description="Phosphoribosyltransferase" evidence="13">
    <location>
        <begin position="77"/>
        <end position="194"/>
    </location>
</feature>
<comment type="pathway">
    <text evidence="4 11">Purine metabolism; AMP biosynthesis via salvage pathway; AMP from adenine: step 1/1.</text>
</comment>
<feature type="region of interest" description="Disordered" evidence="12">
    <location>
        <begin position="1"/>
        <end position="36"/>
    </location>
</feature>
<keyword evidence="7 11" id="KW-0963">Cytoplasm</keyword>
<dbReference type="NCBIfam" id="NF002636">
    <property type="entry name" value="PRK02304.1-5"/>
    <property type="match status" value="1"/>
</dbReference>
<evidence type="ECO:0000256" key="8">
    <source>
        <dbReference type="ARBA" id="ARBA00022676"/>
    </source>
</evidence>
<proteinExistence type="inferred from homology"/>
<evidence type="ECO:0000259" key="13">
    <source>
        <dbReference type="Pfam" id="PF00156"/>
    </source>
</evidence>
<evidence type="ECO:0000313" key="14">
    <source>
        <dbReference type="EMBL" id="VEG25965.1"/>
    </source>
</evidence>